<sequence length="60" mass="6990">MNRIDVNETTCVHVDSKHNMVKINQLNPLAKDGYDYKAIYLSRKEIIELAEQLKEEQKNG</sequence>
<name>A0A1X9SGK1_9CAUD</name>
<evidence type="ECO:0000313" key="1">
    <source>
        <dbReference type="EMBL" id="ARQ95191.1"/>
    </source>
</evidence>
<accession>A0A1X9SGK1</accession>
<evidence type="ECO:0000313" key="2">
    <source>
        <dbReference type="Proteomes" id="UP000222741"/>
    </source>
</evidence>
<protein>
    <submittedName>
        <fullName evidence="1">Uncharacterized protein</fullName>
    </submittedName>
</protein>
<dbReference type="Proteomes" id="UP000222741">
    <property type="component" value="Segment"/>
</dbReference>
<organism evidence="1 2">
    <name type="scientific">Bacillus phage Flapjack</name>
    <dbReference type="NCBI Taxonomy" id="1983465"/>
    <lineage>
        <taxon>Viruses</taxon>
        <taxon>Duplodnaviria</taxon>
        <taxon>Heunggongvirae</taxon>
        <taxon>Uroviricota</taxon>
        <taxon>Caudoviricetes</taxon>
        <taxon>Herelleviridae</taxon>
        <taxon>Bastillevirinae</taxon>
        <taxon>Bequatrovirus</taxon>
        <taxon>Bequatrovirus spock</taxon>
    </lineage>
</organism>
<proteinExistence type="predicted"/>
<dbReference type="EMBL" id="KY888882">
    <property type="protein sequence ID" value="ARQ95191.1"/>
    <property type="molecule type" value="Genomic_DNA"/>
</dbReference>
<reference evidence="2" key="1">
    <citation type="submission" date="2017-04" db="EMBL/GenBank/DDBJ databases">
        <authorList>
            <person name="Abille Z."/>
            <person name="Afsharjavan R."/>
            <person name="Alms C.E."/>
            <person name="Anil A."/>
            <person name="Azuma E.A."/>
            <person name="Boateng D."/>
            <person name="Bowden K.V."/>
            <person name="Bui Q."/>
            <person name="Callaghan K.D."/>
            <person name="Canova P.N."/>
            <person name="Carter A.-G.V."/>
            <person name="Carty B."/>
            <person name="Choudhary A."/>
            <person name="Chugh K."/>
            <person name="Clark C.B."/>
            <person name="Clark J."/>
            <person name="Cortez R."/>
            <person name="Dalwadi R.M."/>
            <person name="Daou G."/>
            <person name="Das M."/>
            <person name="Dasari S."/>
            <person name="Davis E.H."/>
            <person name="Defreitas N."/>
            <person name="Demirji J."/>
            <person name="Endres C."/>
            <person name="Fakhar S."/>
            <person name="Feeley N."/>
            <person name="Flores D.C."/>
            <person name="Fowler A.R."/>
            <person name="George T."/>
            <person name="Greis H.L."/>
            <person name="Groleau D.L."/>
            <person name="Gulati J.K."/>
            <person name="Guzman W."/>
            <person name="Hallworth A.N."/>
            <person name="Hariri A."/>
            <person name="Haya V.N."/>
            <person name="Hoffman A.K."/>
            <person name="Horne B."/>
            <person name="Howard T."/>
            <person name="Iglesia A.J."/>
            <person name="Ijezie O.D."/>
            <person name="Incognito N.A."/>
            <person name="Inen J.A."/>
            <person name="Jaiswal A."/>
            <person name="Jezek R.A."/>
            <person name="Kawa A.C."/>
            <person name="Khan F."/>
            <person name="Khin A.C."/>
            <person name="Knapo J."/>
            <person name="Kong A.S."/>
            <person name="Le B.Q."/>
            <person name="Le Q.M."/>
            <person name="Le T.-H.M."/>
            <person name="Lee M."/>
            <person name="Lockwood J.L."/>
            <person name="Loto-Rojas G.S."/>
            <person name="Mantzavinos A."/>
            <person name="Martinez D.R."/>
            <person name="Meadows A.R."/>
            <person name="Mehr S."/>
            <person name="Mellon M.N."/>
            <person name="Memon S."/>
            <person name="Miller B."/>
            <person name="Min S."/>
            <person name="Mitchell L.M."/>
            <person name="Mohamed I.R."/>
            <person name="Mohammed F.O."/>
            <person name="More S."/>
            <person name="Muntaha S."/>
            <person name="Nadeem I."/>
            <person name="Ndjeumen-Njinguet A.S."/>
            <person name="Ng P."/>
            <person name="Ngu V.E."/>
            <person name="Nguyen B.N."/>
            <person name="OHern C.T."/>
            <person name="Oboh U.S."/>
            <person name="Pagano C.W."/>
            <person name="Panakal P.R."/>
            <person name="Park D.A."/>
            <person name="Parsana D."/>
            <person name="Patel P."/>
            <person name="Patel V.S."/>
            <person name="Patwardhan V.M."/>
            <person name="Pawar S.D."/>
            <person name="Payne V.R."/>
            <person name="Petricel I.M."/>
            <person name="Phillips C."/>
            <person name="Puglisi K.M."/>
            <person name="Ramaprasad G."/>
            <person name="Raza A.S."/>
            <person name="Rivera-Oven A.G."/>
            <person name="Robins E."/>
            <person name="Roeun D.C."/>
            <person name="Rostovtseva N."/>
            <person name="Sadat M."/>
            <person name="Seas A."/>
            <person name="So E.J."/>
            <person name="Sogbesan C."/>
            <person name="Strumsky L.A."/>
            <person name="Sun J.L."/>
            <person name="Sutherland H.J."/>
            <person name="Tchakounte I."/>
            <person name="Tewell J.R."/>
            <person name="Thapa D.J."/>
            <person name="Tkach Y."/>
            <person name="Tran C.D."/>
            <person name="Tran V."/>
            <person name="Vithayathil T."/>
            <person name="Vivekanandan A."/>
            <person name="Wang S.R."/>
            <person name="White E."/>
            <person name="Yang A.L."/>
            <person name="Ye D.T."/>
            <person name="Yirenkyi M."/>
            <person name="Zarb J.S."/>
            <person name="Zhang S."/>
            <person name="Zhou M.T."/>
            <person name="Cao A."/>
            <person name="Nguyen K.M."/>
            <person name="Patel K."/>
            <person name="Patel P."/>
            <person name="Pennington E."/>
            <person name="Sendze O."/>
            <person name="Zahangir S."/>
            <person name="Correa-Mendez M."/>
            <person name="Fabian M.F."/>
            <person name="Liu S."/>
            <person name="Jethmalani Y."/>
            <person name="Nunn R."/>
            <person name="Prakash A."/>
            <person name="Louise T."/>
            <person name="Russell D.A."/>
            <person name="Hatfull G.F."/>
            <person name="Erill I."/>
            <person name="Caruso S.M."/>
        </authorList>
    </citation>
    <scope>NUCLEOTIDE SEQUENCE [LARGE SCALE GENOMIC DNA]</scope>
</reference>
<gene>
    <name evidence="1" type="ORF">FLAPJACK_278</name>
</gene>